<dbReference type="GO" id="GO:0050567">
    <property type="term" value="F:glutaminyl-tRNA synthase (glutamine-hydrolyzing) activity"/>
    <property type="evidence" value="ECO:0007669"/>
    <property type="project" value="UniProtKB-UniRule"/>
</dbReference>
<dbReference type="InterPro" id="IPR036928">
    <property type="entry name" value="AS_sf"/>
</dbReference>
<evidence type="ECO:0000256" key="4">
    <source>
        <dbReference type="ARBA" id="ARBA00022741"/>
    </source>
</evidence>
<dbReference type="RefSeq" id="WP_129921458.1">
    <property type="nucleotide sequence ID" value="NZ_SEWE01000024.1"/>
</dbReference>
<evidence type="ECO:0000313" key="9">
    <source>
        <dbReference type="EMBL" id="RYU78830.1"/>
    </source>
</evidence>
<comment type="function">
    <text evidence="7">Allows the formation of correctly charged Gln-tRNA(Gln) through the transamidation of misacylated Glu-tRNA(Gln) in organisms which lack glutaminyl-tRNA synthetase. The reaction takes place in the presence of glutamine and ATP through an activated gamma-phospho-Glu-tRNA(Gln).</text>
</comment>
<evidence type="ECO:0000256" key="6">
    <source>
        <dbReference type="ARBA" id="ARBA00022917"/>
    </source>
</evidence>
<keyword evidence="3 7" id="KW-0436">Ligase</keyword>
<comment type="subunit">
    <text evidence="1 7">Heterotrimer of A, B and C subunits.</text>
</comment>
<comment type="caution">
    <text evidence="9">The sequence shown here is derived from an EMBL/GenBank/DDBJ whole genome shotgun (WGS) entry which is preliminary data.</text>
</comment>
<feature type="active site" description="Charge relay system" evidence="7">
    <location>
        <position position="76"/>
    </location>
</feature>
<dbReference type="AlphaFoldDB" id="A0A4Q5LA90"/>
<keyword evidence="6 7" id="KW-0648">Protein biosynthesis</keyword>
<sequence length="478" mass="52000">MRRFNSLTEVRNELTAGTTTCRQLVEYYLDNIQQKSHLNAFLEVWPDEALAQADAVDAKLAAGTAGKLAGMVIGLKDVLAYKDHALQSSSHILDGFKSLYTGSAVQRLLDEDAIFIGRQNCDEFAMGASNETSYFGPVRNEIDPERVSGGSSGGSAVAVQADLCLASIGSDTGGSVRQPAAFCGIVGFKPTYSRISRYGLIAYASSFDQIGTLTRSVDDAALLLEVMAGADDFDSTASQQPVPPYSELLTPAPHYRIGYIRDTMERPGLNPEIKQAVEGVLDTLREQGHVVDAVDFPYLDFIVPSYYILTTAEASSNLSRFDGVKYGYRAPDATDLESLYKKTRAQGFGPEVQRRILLGTFVLSADYYDAYYTKAQKVRRLIKEKTDELLRQYDFLVLPTTPTTAFRIGENQKDPLAMYLADIFTVQASLAGVPAISVPAGTDSAGLPIGVQMLSGAFREEHLLAFAKSVTETLTPAM</sequence>
<organism evidence="9 10">
    <name type="scientific">Hymenobacter persicinus</name>
    <dbReference type="NCBI Taxonomy" id="2025506"/>
    <lineage>
        <taxon>Bacteria</taxon>
        <taxon>Pseudomonadati</taxon>
        <taxon>Bacteroidota</taxon>
        <taxon>Cytophagia</taxon>
        <taxon>Cytophagales</taxon>
        <taxon>Hymenobacteraceae</taxon>
        <taxon>Hymenobacter</taxon>
    </lineage>
</organism>
<dbReference type="InterPro" id="IPR004412">
    <property type="entry name" value="GatA"/>
</dbReference>
<gene>
    <name evidence="7 9" type="primary">gatA</name>
    <name evidence="9" type="ORF">EWM57_12345</name>
</gene>
<evidence type="ECO:0000259" key="8">
    <source>
        <dbReference type="Pfam" id="PF01425"/>
    </source>
</evidence>
<reference evidence="9 10" key="1">
    <citation type="submission" date="2019-02" db="EMBL/GenBank/DDBJ databases">
        <title>Bacterial novel species isolated from soil.</title>
        <authorList>
            <person name="Jung H.-Y."/>
        </authorList>
    </citation>
    <scope>NUCLEOTIDE SEQUENCE [LARGE SCALE GENOMIC DNA]</scope>
    <source>
        <strain evidence="9 10">1-3-3-3</strain>
    </source>
</reference>
<dbReference type="GO" id="GO:0016740">
    <property type="term" value="F:transferase activity"/>
    <property type="evidence" value="ECO:0007669"/>
    <property type="project" value="UniProtKB-KW"/>
</dbReference>
<evidence type="ECO:0000313" key="10">
    <source>
        <dbReference type="Proteomes" id="UP000294155"/>
    </source>
</evidence>
<feature type="active site" description="Charge relay system" evidence="7">
    <location>
        <position position="151"/>
    </location>
</feature>
<dbReference type="GO" id="GO:0030956">
    <property type="term" value="C:glutamyl-tRNA(Gln) amidotransferase complex"/>
    <property type="evidence" value="ECO:0007669"/>
    <property type="project" value="InterPro"/>
</dbReference>
<dbReference type="SUPFAM" id="SSF75304">
    <property type="entry name" value="Amidase signature (AS) enzymes"/>
    <property type="match status" value="1"/>
</dbReference>
<dbReference type="EC" id="6.3.5.7" evidence="7"/>
<proteinExistence type="inferred from homology"/>
<keyword evidence="9" id="KW-0808">Transferase</keyword>
<dbReference type="HAMAP" id="MF_00120">
    <property type="entry name" value="GatA"/>
    <property type="match status" value="1"/>
</dbReference>
<dbReference type="GO" id="GO:0006412">
    <property type="term" value="P:translation"/>
    <property type="evidence" value="ECO:0007669"/>
    <property type="project" value="UniProtKB-UniRule"/>
</dbReference>
<dbReference type="InterPro" id="IPR023631">
    <property type="entry name" value="Amidase_dom"/>
</dbReference>
<dbReference type="PANTHER" id="PTHR11895:SF151">
    <property type="entry name" value="GLUTAMYL-TRNA(GLN) AMIDOTRANSFERASE SUBUNIT A"/>
    <property type="match status" value="1"/>
</dbReference>
<feature type="active site" description="Acyl-ester intermediate" evidence="7">
    <location>
        <position position="175"/>
    </location>
</feature>
<evidence type="ECO:0000256" key="3">
    <source>
        <dbReference type="ARBA" id="ARBA00022598"/>
    </source>
</evidence>
<protein>
    <recommendedName>
        <fullName evidence="2 7">Glutamyl-tRNA(Gln) amidotransferase subunit A</fullName>
        <shortName evidence="7">Glu-ADT subunit A</shortName>
        <ecNumber evidence="7">6.3.5.7</ecNumber>
    </recommendedName>
</protein>
<evidence type="ECO:0000256" key="2">
    <source>
        <dbReference type="ARBA" id="ARBA00014428"/>
    </source>
</evidence>
<dbReference type="Gene3D" id="3.90.1300.10">
    <property type="entry name" value="Amidase signature (AS) domain"/>
    <property type="match status" value="1"/>
</dbReference>
<dbReference type="OrthoDB" id="9811471at2"/>
<dbReference type="NCBIfam" id="TIGR00132">
    <property type="entry name" value="gatA"/>
    <property type="match status" value="1"/>
</dbReference>
<dbReference type="Proteomes" id="UP000294155">
    <property type="component" value="Unassembled WGS sequence"/>
</dbReference>
<keyword evidence="10" id="KW-1185">Reference proteome</keyword>
<keyword evidence="4 7" id="KW-0547">Nucleotide-binding</keyword>
<dbReference type="EMBL" id="SEWE01000024">
    <property type="protein sequence ID" value="RYU78830.1"/>
    <property type="molecule type" value="Genomic_DNA"/>
</dbReference>
<evidence type="ECO:0000256" key="5">
    <source>
        <dbReference type="ARBA" id="ARBA00022840"/>
    </source>
</evidence>
<dbReference type="GO" id="GO:0005524">
    <property type="term" value="F:ATP binding"/>
    <property type="evidence" value="ECO:0007669"/>
    <property type="project" value="UniProtKB-KW"/>
</dbReference>
<evidence type="ECO:0000256" key="1">
    <source>
        <dbReference type="ARBA" id="ARBA00011123"/>
    </source>
</evidence>
<dbReference type="PANTHER" id="PTHR11895">
    <property type="entry name" value="TRANSAMIDASE"/>
    <property type="match status" value="1"/>
</dbReference>
<comment type="catalytic activity">
    <reaction evidence="7">
        <text>L-glutamyl-tRNA(Gln) + L-glutamine + ATP + H2O = L-glutaminyl-tRNA(Gln) + L-glutamate + ADP + phosphate + H(+)</text>
        <dbReference type="Rhea" id="RHEA:17521"/>
        <dbReference type="Rhea" id="RHEA-COMP:9681"/>
        <dbReference type="Rhea" id="RHEA-COMP:9684"/>
        <dbReference type="ChEBI" id="CHEBI:15377"/>
        <dbReference type="ChEBI" id="CHEBI:15378"/>
        <dbReference type="ChEBI" id="CHEBI:29985"/>
        <dbReference type="ChEBI" id="CHEBI:30616"/>
        <dbReference type="ChEBI" id="CHEBI:43474"/>
        <dbReference type="ChEBI" id="CHEBI:58359"/>
        <dbReference type="ChEBI" id="CHEBI:78520"/>
        <dbReference type="ChEBI" id="CHEBI:78521"/>
        <dbReference type="ChEBI" id="CHEBI:456216"/>
        <dbReference type="EC" id="6.3.5.7"/>
    </reaction>
</comment>
<feature type="domain" description="Amidase" evidence="8">
    <location>
        <begin position="24"/>
        <end position="464"/>
    </location>
</feature>
<dbReference type="Pfam" id="PF01425">
    <property type="entry name" value="Amidase"/>
    <property type="match status" value="1"/>
</dbReference>
<accession>A0A4Q5LA90</accession>
<keyword evidence="5 7" id="KW-0067">ATP-binding</keyword>
<dbReference type="InterPro" id="IPR000120">
    <property type="entry name" value="Amidase"/>
</dbReference>
<evidence type="ECO:0000256" key="7">
    <source>
        <dbReference type="HAMAP-Rule" id="MF_00120"/>
    </source>
</evidence>
<name>A0A4Q5LA90_9BACT</name>
<comment type="similarity">
    <text evidence="7">Belongs to the amidase family. GatA subfamily.</text>
</comment>